<dbReference type="GO" id="GO:0017038">
    <property type="term" value="P:protein import"/>
    <property type="evidence" value="ECO:0007669"/>
    <property type="project" value="TreeGrafter"/>
</dbReference>
<dbReference type="KEGG" id="mpo:Mpop_4649"/>
<sequence length="335" mass="34456">MMRAIFRAGPPWLTGSGRRLRRATFVLALACGAVMQAPSLVQAEPAASAMPPETIEATSPPSGSEASSVATPPVGAVEPSSPVATVASVATPAQIPAAKPEKAAHDLSPMGMFLAADPVVKAVMIILAAASVVTWTILLVKMFSLGLAKRRMRLSLNELRSAGNLAEAGQRVRRGVGALLLVEAEEELGLSHGLPSEGVKERAAIALNRVEARVGKRMASGTGILATIGSIGPFVGLFGTVWGIMGSFIGIASSNTTNLAVVAPGIAEALLATGIGLVAAIPAVVIYNALTRSITGYRALTGDAVALIMRHLSRDLDRREFGAYGPKGSIRLAAE</sequence>
<dbReference type="HOGENOM" id="CLU_053325_0_0_5"/>
<comment type="subcellular location">
    <subcellularLocation>
        <location evidence="1">Cell inner membrane</location>
        <topology evidence="1">Multi-pass membrane protein</topology>
    </subcellularLocation>
    <subcellularLocation>
        <location evidence="12">Membrane</location>
        <topology evidence="12">Multi-pass membrane protein</topology>
    </subcellularLocation>
</comment>
<comment type="subunit">
    <text evidence="2">The accessory proteins ExbB and ExbD seem to form a complex with TonB.</text>
</comment>
<evidence type="ECO:0000256" key="2">
    <source>
        <dbReference type="ARBA" id="ARBA00011471"/>
    </source>
</evidence>
<keyword evidence="8 12" id="KW-0653">Protein transport</keyword>
<dbReference type="Proteomes" id="UP000007136">
    <property type="component" value="Chromosome"/>
</dbReference>
<evidence type="ECO:0000256" key="5">
    <source>
        <dbReference type="ARBA" id="ARBA00022475"/>
    </source>
</evidence>
<evidence type="ECO:0000256" key="10">
    <source>
        <dbReference type="ARBA" id="ARBA00023136"/>
    </source>
</evidence>
<evidence type="ECO:0000313" key="18">
    <source>
        <dbReference type="Proteomes" id="UP000007136"/>
    </source>
</evidence>
<keyword evidence="5" id="KW-1003">Cell membrane</keyword>
<evidence type="ECO:0000256" key="7">
    <source>
        <dbReference type="ARBA" id="ARBA00022692"/>
    </source>
</evidence>
<evidence type="ECO:0000313" key="17">
    <source>
        <dbReference type="EMBL" id="ACB82745.1"/>
    </source>
</evidence>
<evidence type="ECO:0000259" key="16">
    <source>
        <dbReference type="Pfam" id="PF01618"/>
    </source>
</evidence>
<evidence type="ECO:0000256" key="13">
    <source>
        <dbReference type="SAM" id="MobiDB-lite"/>
    </source>
</evidence>
<keyword evidence="15" id="KW-0732">Signal</keyword>
<organism evidence="17 18">
    <name type="scientific">Methylorubrum populi (strain ATCC BAA-705 / NCIMB 13946 / BJ001)</name>
    <name type="common">Methylobacterium populi</name>
    <dbReference type="NCBI Taxonomy" id="441620"/>
    <lineage>
        <taxon>Bacteria</taxon>
        <taxon>Pseudomonadati</taxon>
        <taxon>Pseudomonadota</taxon>
        <taxon>Alphaproteobacteria</taxon>
        <taxon>Hyphomicrobiales</taxon>
        <taxon>Methylobacteriaceae</taxon>
        <taxon>Methylorubrum</taxon>
    </lineage>
</organism>
<reference evidence="17" key="1">
    <citation type="submission" date="2008-04" db="EMBL/GenBank/DDBJ databases">
        <title>Complete sequence of chromosome of Methylobacterium populi BJ001.</title>
        <authorList>
            <consortium name="US DOE Joint Genome Institute"/>
            <person name="Copeland A."/>
            <person name="Lucas S."/>
            <person name="Lapidus A."/>
            <person name="Glavina del Rio T."/>
            <person name="Dalin E."/>
            <person name="Tice H."/>
            <person name="Bruce D."/>
            <person name="Goodwin L."/>
            <person name="Pitluck S."/>
            <person name="Chertkov O."/>
            <person name="Brettin T."/>
            <person name="Detter J.C."/>
            <person name="Han C."/>
            <person name="Kuske C.R."/>
            <person name="Schmutz J."/>
            <person name="Larimer F."/>
            <person name="Land M."/>
            <person name="Hauser L."/>
            <person name="Kyrpides N."/>
            <person name="Mikhailova N."/>
            <person name="Marx C."/>
            <person name="Richardson P."/>
        </authorList>
    </citation>
    <scope>NUCLEOTIDE SEQUENCE [LARGE SCALE GENOMIC DNA]</scope>
    <source>
        <strain evidence="17">BJ001</strain>
    </source>
</reference>
<comment type="function">
    <text evidence="11">Involved in the TonB-dependent energy-dependent transport of various receptor-bound substrates. Protects ExbD from proteolytic degradation and functionally stabilizes TonB.</text>
</comment>
<dbReference type="InterPro" id="IPR014164">
    <property type="entry name" value="TonB_ExbB_1"/>
</dbReference>
<dbReference type="GO" id="GO:0005886">
    <property type="term" value="C:plasma membrane"/>
    <property type="evidence" value="ECO:0007669"/>
    <property type="project" value="UniProtKB-SubCell"/>
</dbReference>
<gene>
    <name evidence="17" type="ordered locus">Mpop_4649</name>
</gene>
<feature type="chain" id="PRO_5002774688" description="Biopolymer transport protein ExbB" evidence="15">
    <location>
        <begin position="44"/>
        <end position="335"/>
    </location>
</feature>
<keyword evidence="4 12" id="KW-0813">Transport</keyword>
<keyword evidence="10 14" id="KW-0472">Membrane</keyword>
<dbReference type="PANTHER" id="PTHR30625:SF16">
    <property type="entry name" value="BIOPOLYMER TRANSPORT PROTEIN EXBB"/>
    <property type="match status" value="1"/>
</dbReference>
<evidence type="ECO:0000256" key="3">
    <source>
        <dbReference type="ARBA" id="ARBA00022093"/>
    </source>
</evidence>
<dbReference type="RefSeq" id="WP_012456344.1">
    <property type="nucleotide sequence ID" value="NC_010725.1"/>
</dbReference>
<feature type="signal peptide" evidence="15">
    <location>
        <begin position="1"/>
        <end position="43"/>
    </location>
</feature>
<dbReference type="InterPro" id="IPR002898">
    <property type="entry name" value="MotA_ExbB_proton_chnl"/>
</dbReference>
<keyword evidence="7 14" id="KW-0812">Transmembrane</keyword>
<dbReference type="EMBL" id="CP001029">
    <property type="protein sequence ID" value="ACB82745.1"/>
    <property type="molecule type" value="Genomic_DNA"/>
</dbReference>
<accession>B1ZHZ0</accession>
<comment type="similarity">
    <text evidence="12">Belongs to the exbB/tolQ family.</text>
</comment>
<evidence type="ECO:0000256" key="1">
    <source>
        <dbReference type="ARBA" id="ARBA00004429"/>
    </source>
</evidence>
<dbReference type="PANTHER" id="PTHR30625">
    <property type="entry name" value="PROTEIN TOLQ"/>
    <property type="match status" value="1"/>
</dbReference>
<evidence type="ECO:0000256" key="8">
    <source>
        <dbReference type="ARBA" id="ARBA00022927"/>
    </source>
</evidence>
<keyword evidence="9 14" id="KW-1133">Transmembrane helix</keyword>
<feature type="compositionally biased region" description="Polar residues" evidence="13">
    <location>
        <begin position="56"/>
        <end position="70"/>
    </location>
</feature>
<feature type="region of interest" description="Disordered" evidence="13">
    <location>
        <begin position="45"/>
        <end position="81"/>
    </location>
</feature>
<dbReference type="GO" id="GO:0022857">
    <property type="term" value="F:transmembrane transporter activity"/>
    <property type="evidence" value="ECO:0007669"/>
    <property type="project" value="InterPro"/>
</dbReference>
<dbReference type="Pfam" id="PF01618">
    <property type="entry name" value="MotA_ExbB"/>
    <property type="match status" value="1"/>
</dbReference>
<dbReference type="eggNOG" id="COG0811">
    <property type="taxonomic scope" value="Bacteria"/>
</dbReference>
<evidence type="ECO:0000256" key="9">
    <source>
        <dbReference type="ARBA" id="ARBA00022989"/>
    </source>
</evidence>
<evidence type="ECO:0000256" key="12">
    <source>
        <dbReference type="RuleBase" id="RU004057"/>
    </source>
</evidence>
<proteinExistence type="inferred from homology"/>
<feature type="transmembrane region" description="Helical" evidence="14">
    <location>
        <begin position="119"/>
        <end position="143"/>
    </location>
</feature>
<dbReference type="STRING" id="441620.Mpop_4649"/>
<evidence type="ECO:0000256" key="14">
    <source>
        <dbReference type="SAM" id="Phobius"/>
    </source>
</evidence>
<feature type="domain" description="MotA/TolQ/ExbB proton channel" evidence="16">
    <location>
        <begin position="199"/>
        <end position="295"/>
    </location>
</feature>
<dbReference type="OrthoDB" id="9805133at2"/>
<evidence type="ECO:0000256" key="15">
    <source>
        <dbReference type="SAM" id="SignalP"/>
    </source>
</evidence>
<evidence type="ECO:0000256" key="11">
    <source>
        <dbReference type="ARBA" id="ARBA00024816"/>
    </source>
</evidence>
<dbReference type="InterPro" id="IPR050790">
    <property type="entry name" value="ExbB/TolQ_transport"/>
</dbReference>
<feature type="transmembrane region" description="Helical" evidence="14">
    <location>
        <begin position="223"/>
        <end position="249"/>
    </location>
</feature>
<keyword evidence="6" id="KW-0997">Cell inner membrane</keyword>
<dbReference type="NCBIfam" id="TIGR02797">
    <property type="entry name" value="exbB"/>
    <property type="match status" value="1"/>
</dbReference>
<evidence type="ECO:0000256" key="4">
    <source>
        <dbReference type="ARBA" id="ARBA00022448"/>
    </source>
</evidence>
<feature type="transmembrane region" description="Helical" evidence="14">
    <location>
        <begin position="269"/>
        <end position="290"/>
    </location>
</feature>
<evidence type="ECO:0000256" key="6">
    <source>
        <dbReference type="ARBA" id="ARBA00022519"/>
    </source>
</evidence>
<protein>
    <recommendedName>
        <fullName evidence="3">Biopolymer transport protein ExbB</fullName>
    </recommendedName>
</protein>
<dbReference type="AlphaFoldDB" id="B1ZHZ0"/>
<name>B1ZHZ0_METPB</name>